<dbReference type="HOGENOM" id="CLU_029425_5_3_12"/>
<accession>F2NVL6</accession>
<evidence type="ECO:0000313" key="4">
    <source>
        <dbReference type="Proteomes" id="UP000006852"/>
    </source>
</evidence>
<feature type="signal peptide" evidence="1">
    <location>
        <begin position="1"/>
        <end position="19"/>
    </location>
</feature>
<dbReference type="PANTHER" id="PTHR21666:SF270">
    <property type="entry name" value="MUREIN HYDROLASE ACTIVATOR ENVC"/>
    <property type="match status" value="1"/>
</dbReference>
<gene>
    <name evidence="3" type="ordered locus">Tresu_1079</name>
</gene>
<keyword evidence="4" id="KW-1185">Reference proteome</keyword>
<dbReference type="SUPFAM" id="SSF51261">
    <property type="entry name" value="Duplicated hybrid motif"/>
    <property type="match status" value="1"/>
</dbReference>
<dbReference type="AlphaFoldDB" id="F2NVL6"/>
<name>F2NVL6_TRES6</name>
<feature type="domain" description="M23ase beta-sheet core" evidence="2">
    <location>
        <begin position="219"/>
        <end position="313"/>
    </location>
</feature>
<dbReference type="STRING" id="869209.Tresu_1079"/>
<dbReference type="GO" id="GO:0004222">
    <property type="term" value="F:metalloendopeptidase activity"/>
    <property type="evidence" value="ECO:0007669"/>
    <property type="project" value="TreeGrafter"/>
</dbReference>
<evidence type="ECO:0000256" key="1">
    <source>
        <dbReference type="SAM" id="SignalP"/>
    </source>
</evidence>
<dbReference type="KEGG" id="tsu:Tresu_1079"/>
<dbReference type="InterPro" id="IPR050570">
    <property type="entry name" value="Cell_wall_metabolism_enzyme"/>
</dbReference>
<protein>
    <submittedName>
        <fullName evidence="3">Peptidase M23</fullName>
    </submittedName>
</protein>
<feature type="chain" id="PRO_5003282950" evidence="1">
    <location>
        <begin position="20"/>
        <end position="326"/>
    </location>
</feature>
<reference evidence="4" key="2">
    <citation type="submission" date="2011-04" db="EMBL/GenBank/DDBJ databases">
        <title>The complete genome of chromosome of Treponema succinifaciens DSM 2489.</title>
        <authorList>
            <person name="Lucas S."/>
            <person name="Copeland A."/>
            <person name="Lapidus A."/>
            <person name="Bruce D."/>
            <person name="Goodwin L."/>
            <person name="Pitluck S."/>
            <person name="Peters L."/>
            <person name="Kyrpides N."/>
            <person name="Mavromatis K."/>
            <person name="Ivanova N."/>
            <person name="Ovchinnikova G."/>
            <person name="Teshima H."/>
            <person name="Detter J.C."/>
            <person name="Tapia R."/>
            <person name="Han C."/>
            <person name="Land M."/>
            <person name="Hauser L."/>
            <person name="Markowitz V."/>
            <person name="Cheng J.-F."/>
            <person name="Hugenholtz P."/>
            <person name="Woyke T."/>
            <person name="Wu D."/>
            <person name="Gronow S."/>
            <person name="Wellnitz S."/>
            <person name="Brambilla E."/>
            <person name="Klenk H.-P."/>
            <person name="Eisen J.A."/>
        </authorList>
    </citation>
    <scope>NUCLEOTIDE SEQUENCE [LARGE SCALE GENOMIC DNA]</scope>
    <source>
        <strain evidence="4">ATCC 33096 / DSM 2489 / 6091</strain>
    </source>
</reference>
<keyword evidence="1" id="KW-0732">Signal</keyword>
<dbReference type="Pfam" id="PF01551">
    <property type="entry name" value="Peptidase_M23"/>
    <property type="match status" value="1"/>
</dbReference>
<sequence>MKKKILASALIFMSAFIFAREAFFTGDDYCISAEYNDKAFPGDAVFVKMTFSQSTKKGKSSKLEFSNANAFLQFFAEGKLSRESTFFTVSKNTKSSRTFLAGIPLSTWWTEDTKCFLKIIYSTDGAKKMEFELPFTLEKKEFVSEVIDLDESNSNIKADSSLKRMEQIKKLNGILETANPSAVYQTTPFLLPTNATRRTAFFADRREYKYTNGKSTTGLHYGIDFGIPEGSEVSACAEGKVVLAETRVTTGWSVVIEHLPGLYSLYYHMSQLKVKEGDTVKAGQVIGFSGSTGLATGPHLHWEMRLNMEAVNPDFFTGDFAFSGKN</sequence>
<organism evidence="3 4">
    <name type="scientific">Treponema succinifaciens (strain ATCC 33096 / DSM 2489 / 6091)</name>
    <dbReference type="NCBI Taxonomy" id="869209"/>
    <lineage>
        <taxon>Bacteria</taxon>
        <taxon>Pseudomonadati</taxon>
        <taxon>Spirochaetota</taxon>
        <taxon>Spirochaetia</taxon>
        <taxon>Spirochaetales</taxon>
        <taxon>Treponemataceae</taxon>
        <taxon>Treponema</taxon>
    </lineage>
</organism>
<dbReference type="Proteomes" id="UP000006852">
    <property type="component" value="Chromosome"/>
</dbReference>
<dbReference type="EMBL" id="CP002631">
    <property type="protein sequence ID" value="AEB13995.1"/>
    <property type="molecule type" value="Genomic_DNA"/>
</dbReference>
<dbReference type="InterPro" id="IPR011055">
    <property type="entry name" value="Dup_hybrid_motif"/>
</dbReference>
<dbReference type="GeneID" id="302998242"/>
<evidence type="ECO:0000313" key="3">
    <source>
        <dbReference type="EMBL" id="AEB13995.1"/>
    </source>
</evidence>
<dbReference type="RefSeq" id="WP_013701285.1">
    <property type="nucleotide sequence ID" value="NC_015385.1"/>
</dbReference>
<dbReference type="Gene3D" id="2.70.70.10">
    <property type="entry name" value="Glucose Permease (Domain IIA)"/>
    <property type="match status" value="1"/>
</dbReference>
<dbReference type="OrthoDB" id="305469at2"/>
<reference evidence="3 4" key="1">
    <citation type="journal article" date="2011" name="Stand. Genomic Sci.">
        <title>Complete genome sequence of Treponema succinifaciens type strain (6091).</title>
        <authorList>
            <person name="Han C."/>
            <person name="Gronow S."/>
            <person name="Teshima H."/>
            <person name="Lapidus A."/>
            <person name="Nolan M."/>
            <person name="Lucas S."/>
            <person name="Hammon N."/>
            <person name="Deshpande S."/>
            <person name="Cheng J.F."/>
            <person name="Zeytun A."/>
            <person name="Tapia R."/>
            <person name="Goodwin L."/>
            <person name="Pitluck S."/>
            <person name="Liolios K."/>
            <person name="Pagani I."/>
            <person name="Ivanova N."/>
            <person name="Mavromatis K."/>
            <person name="Mikhailova N."/>
            <person name="Huntemann M."/>
            <person name="Pati A."/>
            <person name="Chen A."/>
            <person name="Palaniappan K."/>
            <person name="Land M."/>
            <person name="Hauser L."/>
            <person name="Brambilla E.M."/>
            <person name="Rohde M."/>
            <person name="Goker M."/>
            <person name="Woyke T."/>
            <person name="Bristow J."/>
            <person name="Eisen J.A."/>
            <person name="Markowitz V."/>
            <person name="Hugenholtz P."/>
            <person name="Kyrpides N.C."/>
            <person name="Klenk H.P."/>
            <person name="Detter J.C."/>
        </authorList>
    </citation>
    <scope>NUCLEOTIDE SEQUENCE [LARGE SCALE GENOMIC DNA]</scope>
    <source>
        <strain evidence="4">ATCC 33096 / DSM 2489 / 6091</strain>
    </source>
</reference>
<dbReference type="CDD" id="cd12797">
    <property type="entry name" value="M23_peptidase"/>
    <property type="match status" value="1"/>
</dbReference>
<dbReference type="eggNOG" id="COG0739">
    <property type="taxonomic scope" value="Bacteria"/>
</dbReference>
<dbReference type="PANTHER" id="PTHR21666">
    <property type="entry name" value="PEPTIDASE-RELATED"/>
    <property type="match status" value="1"/>
</dbReference>
<dbReference type="InterPro" id="IPR016047">
    <property type="entry name" value="M23ase_b-sheet_dom"/>
</dbReference>
<evidence type="ECO:0000259" key="2">
    <source>
        <dbReference type="Pfam" id="PF01551"/>
    </source>
</evidence>
<proteinExistence type="predicted"/>